<dbReference type="RefSeq" id="XP_040791248.1">
    <property type="nucleotide sequence ID" value="XM_040927512.1"/>
</dbReference>
<proteinExistence type="predicted"/>
<sequence length="108" mass="12754">LLRTLIETPEYVELVKSLEFRATGCLIHEQPSHVYFRYPPSDGIQKDEKDLFKDIIDNQRFDDPRHWRKALTKKDNDQSVFQMLLLASCTSLESLSVSVDFLMRSDWF</sequence>
<dbReference type="GeneID" id="63844765"/>
<dbReference type="EMBL" id="ML976615">
    <property type="protein sequence ID" value="KAF1848685.1"/>
    <property type="molecule type" value="Genomic_DNA"/>
</dbReference>
<reference evidence="1" key="1">
    <citation type="submission" date="2020-01" db="EMBL/GenBank/DDBJ databases">
        <authorList>
            <consortium name="DOE Joint Genome Institute"/>
            <person name="Haridas S."/>
            <person name="Albert R."/>
            <person name="Binder M."/>
            <person name="Bloem J."/>
            <person name="Labutti K."/>
            <person name="Salamov A."/>
            <person name="Andreopoulos B."/>
            <person name="Baker S.E."/>
            <person name="Barry K."/>
            <person name="Bills G."/>
            <person name="Bluhm B.H."/>
            <person name="Cannon C."/>
            <person name="Castanera R."/>
            <person name="Culley D.E."/>
            <person name="Daum C."/>
            <person name="Ezra D."/>
            <person name="Gonzalez J.B."/>
            <person name="Henrissat B."/>
            <person name="Kuo A."/>
            <person name="Liang C."/>
            <person name="Lipzen A."/>
            <person name="Lutzoni F."/>
            <person name="Magnuson J."/>
            <person name="Mondo S."/>
            <person name="Nolan M."/>
            <person name="Ohm R."/>
            <person name="Pangilinan J."/>
            <person name="Park H.-J."/>
            <person name="Ramirez L."/>
            <person name="Alfaro M."/>
            <person name="Sun H."/>
            <person name="Tritt A."/>
            <person name="Yoshinaga Y."/>
            <person name="Zwiers L.-H."/>
            <person name="Turgeon B.G."/>
            <person name="Goodwin S.B."/>
            <person name="Spatafora J.W."/>
            <person name="Crous P.W."/>
            <person name="Grigoriev I.V."/>
        </authorList>
    </citation>
    <scope>NUCLEOTIDE SEQUENCE</scope>
    <source>
        <strain evidence="1">CBS 394.84</strain>
    </source>
</reference>
<feature type="non-terminal residue" evidence="1">
    <location>
        <position position="1"/>
    </location>
</feature>
<gene>
    <name evidence="1" type="ORF">K460DRAFT_266740</name>
</gene>
<dbReference type="Proteomes" id="UP000800039">
    <property type="component" value="Unassembled WGS sequence"/>
</dbReference>
<evidence type="ECO:0000313" key="2">
    <source>
        <dbReference type="Proteomes" id="UP000800039"/>
    </source>
</evidence>
<comment type="caution">
    <text evidence="1">The sequence shown here is derived from an EMBL/GenBank/DDBJ whole genome shotgun (WGS) entry which is preliminary data.</text>
</comment>
<accession>A0A9P4GN87</accession>
<dbReference type="AlphaFoldDB" id="A0A9P4GN87"/>
<dbReference type="OrthoDB" id="3768645at2759"/>
<organism evidence="1 2">
    <name type="scientific">Cucurbitaria berberidis CBS 394.84</name>
    <dbReference type="NCBI Taxonomy" id="1168544"/>
    <lineage>
        <taxon>Eukaryota</taxon>
        <taxon>Fungi</taxon>
        <taxon>Dikarya</taxon>
        <taxon>Ascomycota</taxon>
        <taxon>Pezizomycotina</taxon>
        <taxon>Dothideomycetes</taxon>
        <taxon>Pleosporomycetidae</taxon>
        <taxon>Pleosporales</taxon>
        <taxon>Pleosporineae</taxon>
        <taxon>Cucurbitariaceae</taxon>
        <taxon>Cucurbitaria</taxon>
    </lineage>
</organism>
<protein>
    <submittedName>
        <fullName evidence="1">Uncharacterized protein</fullName>
    </submittedName>
</protein>
<name>A0A9P4GN87_9PLEO</name>
<evidence type="ECO:0000313" key="1">
    <source>
        <dbReference type="EMBL" id="KAF1848685.1"/>
    </source>
</evidence>
<keyword evidence="2" id="KW-1185">Reference proteome</keyword>
<feature type="non-terminal residue" evidence="1">
    <location>
        <position position="108"/>
    </location>
</feature>